<dbReference type="PANTHER" id="PTHR31108:SF1">
    <property type="entry name" value="HSAC2 DOMAIN-CONTAINING PROTEIN"/>
    <property type="match status" value="1"/>
</dbReference>
<dbReference type="Pfam" id="PF12456">
    <property type="entry name" value="hSac2"/>
    <property type="match status" value="1"/>
</dbReference>
<sequence>KDAFANAVEDCKSYLDESDGEILSSWLLCEIDHWDHEKERIVLITKKTLCLVKYNFSGLKFDGVRKVPLIECNKIQIGRFVYPKTTMMIGNDVMARLPAHMQLDQFQQAIIQAITEAHNALQEGVAMESLEIAHNSAILIEVYCGFSPILHNYGILGFNRDRGKFGF</sequence>
<dbReference type="InterPro" id="IPR040242">
    <property type="entry name" value="TPRG1-like"/>
</dbReference>
<organism evidence="3 4">
    <name type="scientific">Porites evermanni</name>
    <dbReference type="NCBI Taxonomy" id="104178"/>
    <lineage>
        <taxon>Eukaryota</taxon>
        <taxon>Metazoa</taxon>
        <taxon>Cnidaria</taxon>
        <taxon>Anthozoa</taxon>
        <taxon>Hexacorallia</taxon>
        <taxon>Scleractinia</taxon>
        <taxon>Fungiina</taxon>
        <taxon>Poritidae</taxon>
        <taxon>Porites</taxon>
    </lineage>
</organism>
<dbReference type="EMBL" id="CALNXI010000267">
    <property type="protein sequence ID" value="CAH3023591.1"/>
    <property type="molecule type" value="Genomic_DNA"/>
</dbReference>
<evidence type="ECO:0000313" key="4">
    <source>
        <dbReference type="Proteomes" id="UP001159427"/>
    </source>
</evidence>
<keyword evidence="4" id="KW-1185">Reference proteome</keyword>
<dbReference type="PANTHER" id="PTHR31108">
    <property type="entry name" value="TUMOR PROTEIN P63-REGULATED GENE 1-LIKE PROTEIN"/>
    <property type="match status" value="1"/>
</dbReference>
<dbReference type="Proteomes" id="UP001159427">
    <property type="component" value="Unassembled WGS sequence"/>
</dbReference>
<gene>
    <name evidence="3" type="ORF">PEVE_00019826</name>
</gene>
<evidence type="ECO:0000313" key="3">
    <source>
        <dbReference type="EMBL" id="CAH3023591.1"/>
    </source>
</evidence>
<protein>
    <recommendedName>
        <fullName evidence="2">HSac2 domain-containing protein</fullName>
    </recommendedName>
</protein>
<comment type="similarity">
    <text evidence="1">Belongs to the TPRG1 family.</text>
</comment>
<proteinExistence type="inferred from homology"/>
<dbReference type="InterPro" id="IPR034753">
    <property type="entry name" value="hSac2"/>
</dbReference>
<dbReference type="InterPro" id="IPR022158">
    <property type="entry name" value="Inositol_phosphatase"/>
</dbReference>
<evidence type="ECO:0000259" key="2">
    <source>
        <dbReference type="PROSITE" id="PS51791"/>
    </source>
</evidence>
<name>A0ABN8M5E2_9CNID</name>
<comment type="caution">
    <text evidence="3">The sequence shown here is derived from an EMBL/GenBank/DDBJ whole genome shotgun (WGS) entry which is preliminary data.</text>
</comment>
<reference evidence="3 4" key="1">
    <citation type="submission" date="2022-05" db="EMBL/GenBank/DDBJ databases">
        <authorList>
            <consortium name="Genoscope - CEA"/>
            <person name="William W."/>
        </authorList>
    </citation>
    <scope>NUCLEOTIDE SEQUENCE [LARGE SCALE GENOMIC DNA]</scope>
</reference>
<dbReference type="PROSITE" id="PS51791">
    <property type="entry name" value="HSAC2"/>
    <property type="match status" value="1"/>
</dbReference>
<feature type="non-terminal residue" evidence="3">
    <location>
        <position position="1"/>
    </location>
</feature>
<feature type="domain" description="HSac2" evidence="2">
    <location>
        <begin position="1"/>
        <end position="140"/>
    </location>
</feature>
<evidence type="ECO:0000256" key="1">
    <source>
        <dbReference type="ARBA" id="ARBA00009163"/>
    </source>
</evidence>
<accession>A0ABN8M5E2</accession>